<proteinExistence type="predicted"/>
<evidence type="ECO:0000313" key="5">
    <source>
        <dbReference type="EMBL" id="KAJ7373771.1"/>
    </source>
</evidence>
<dbReference type="PROSITE" id="PS50112">
    <property type="entry name" value="PAS"/>
    <property type="match status" value="1"/>
</dbReference>
<gene>
    <name evidence="5" type="ORF">OS493_011380</name>
</gene>
<dbReference type="SUPFAM" id="SSF55785">
    <property type="entry name" value="PYP-like sensor domain (PAS domain)"/>
    <property type="match status" value="1"/>
</dbReference>
<dbReference type="PANTHER" id="PTHR46055:SF3">
    <property type="entry name" value="CIRCADIAN LOCOMOTER OUTPUT CYCLES PROTEIN KAPUT"/>
    <property type="match status" value="1"/>
</dbReference>
<dbReference type="Pfam" id="PF14598">
    <property type="entry name" value="PAS_11"/>
    <property type="match status" value="1"/>
</dbReference>
<organism evidence="5 6">
    <name type="scientific">Desmophyllum pertusum</name>
    <dbReference type="NCBI Taxonomy" id="174260"/>
    <lineage>
        <taxon>Eukaryota</taxon>
        <taxon>Metazoa</taxon>
        <taxon>Cnidaria</taxon>
        <taxon>Anthozoa</taxon>
        <taxon>Hexacorallia</taxon>
        <taxon>Scleractinia</taxon>
        <taxon>Caryophylliina</taxon>
        <taxon>Caryophylliidae</taxon>
        <taxon>Desmophyllum</taxon>
    </lineage>
</organism>
<dbReference type="InterPro" id="IPR000014">
    <property type="entry name" value="PAS"/>
</dbReference>
<evidence type="ECO:0000256" key="1">
    <source>
        <dbReference type="ARBA" id="ARBA00023108"/>
    </source>
</evidence>
<comment type="caution">
    <text evidence="5">The sequence shown here is derived from an EMBL/GenBank/DDBJ whole genome shotgun (WGS) entry which is preliminary data.</text>
</comment>
<feature type="compositionally biased region" description="Low complexity" evidence="3">
    <location>
        <begin position="191"/>
        <end position="201"/>
    </location>
</feature>
<sequence>MKCGRLYSRCSYQTVHCKVAVLRQSNDQETVNCLIFVGKVERPQPNRIVTNSDCAEKEFSYRLTLDWKYVYIDHRAPSIIGFLPFEVLGTSVYEYCGPEDVSNIAQYHKLLIRLGKITTCYYRHLTKGQSWVWLRSSCYISYNQWNSKPESITCTATVVTFDEVCANQIETIQRDRDHFARIISRAGSDVSYSSWASSPTSTQEESTDQQDGTTADDQKETSRDVLNGPTDQLMNGLVNQSTDVDMESDDEQNEALLWLEQITLPPGLTAEQIETHLKLQEEYKKIAEQLRKQGRQLKTIMKLIEWSKLLLELDSNFGVFGESSVDSEASSS</sequence>
<dbReference type="CDD" id="cd00130">
    <property type="entry name" value="PAS"/>
    <property type="match status" value="1"/>
</dbReference>
<feature type="domain" description="PAS" evidence="4">
    <location>
        <begin position="70"/>
        <end position="115"/>
    </location>
</feature>
<evidence type="ECO:0000256" key="3">
    <source>
        <dbReference type="SAM" id="MobiDB-lite"/>
    </source>
</evidence>
<dbReference type="OrthoDB" id="411251at2759"/>
<evidence type="ECO:0000259" key="4">
    <source>
        <dbReference type="PROSITE" id="PS50112"/>
    </source>
</evidence>
<evidence type="ECO:0000256" key="2">
    <source>
        <dbReference type="ARBA" id="ARBA00023242"/>
    </source>
</evidence>
<dbReference type="GO" id="GO:1990513">
    <property type="term" value="C:CLOCK-BMAL transcription complex"/>
    <property type="evidence" value="ECO:0007669"/>
    <property type="project" value="TreeGrafter"/>
</dbReference>
<protein>
    <recommendedName>
        <fullName evidence="4">PAS domain-containing protein</fullName>
    </recommendedName>
</protein>
<dbReference type="SMART" id="SM00091">
    <property type="entry name" value="PAS"/>
    <property type="match status" value="1"/>
</dbReference>
<reference evidence="5" key="1">
    <citation type="submission" date="2023-01" db="EMBL/GenBank/DDBJ databases">
        <title>Genome assembly of the deep-sea coral Lophelia pertusa.</title>
        <authorList>
            <person name="Herrera S."/>
            <person name="Cordes E."/>
        </authorList>
    </citation>
    <scope>NUCLEOTIDE SEQUENCE</scope>
    <source>
        <strain evidence="5">USNM1676648</strain>
        <tissue evidence="5">Polyp</tissue>
    </source>
</reference>
<dbReference type="GO" id="GO:0032922">
    <property type="term" value="P:circadian regulation of gene expression"/>
    <property type="evidence" value="ECO:0007669"/>
    <property type="project" value="InterPro"/>
</dbReference>
<dbReference type="Gene3D" id="3.30.450.20">
    <property type="entry name" value="PAS domain"/>
    <property type="match status" value="1"/>
</dbReference>
<keyword evidence="6" id="KW-1185">Reference proteome</keyword>
<dbReference type="Proteomes" id="UP001163046">
    <property type="component" value="Unassembled WGS sequence"/>
</dbReference>
<dbReference type="InterPro" id="IPR035965">
    <property type="entry name" value="PAS-like_dom_sf"/>
</dbReference>
<dbReference type="EMBL" id="MU826830">
    <property type="protein sequence ID" value="KAJ7373771.1"/>
    <property type="molecule type" value="Genomic_DNA"/>
</dbReference>
<feature type="region of interest" description="Disordered" evidence="3">
    <location>
        <begin position="191"/>
        <end position="234"/>
    </location>
</feature>
<dbReference type="InterPro" id="IPR047230">
    <property type="entry name" value="CLOCK-like"/>
</dbReference>
<keyword evidence="1" id="KW-0090">Biological rhythms</keyword>
<accession>A0A9W9Z220</accession>
<dbReference type="GO" id="GO:0000978">
    <property type="term" value="F:RNA polymerase II cis-regulatory region sequence-specific DNA binding"/>
    <property type="evidence" value="ECO:0007669"/>
    <property type="project" value="TreeGrafter"/>
</dbReference>
<name>A0A9W9Z220_9CNID</name>
<dbReference type="AlphaFoldDB" id="A0A9W9Z220"/>
<dbReference type="GO" id="GO:0000981">
    <property type="term" value="F:DNA-binding transcription factor activity, RNA polymerase II-specific"/>
    <property type="evidence" value="ECO:0007669"/>
    <property type="project" value="InterPro"/>
</dbReference>
<dbReference type="PANTHER" id="PTHR46055">
    <property type="entry name" value="CIRCADIAN LOCOMOTER OUTPUT CYCLES PROTEIN KAPUT"/>
    <property type="match status" value="1"/>
</dbReference>
<keyword evidence="2" id="KW-0539">Nucleus</keyword>
<evidence type="ECO:0000313" key="6">
    <source>
        <dbReference type="Proteomes" id="UP001163046"/>
    </source>
</evidence>